<name>A0A0F5YL59_9CYAN</name>
<proteinExistence type="predicted"/>
<dbReference type="Proteomes" id="UP000033607">
    <property type="component" value="Unassembled WGS sequence"/>
</dbReference>
<dbReference type="SUPFAM" id="SSF49899">
    <property type="entry name" value="Concanavalin A-like lectins/glucanases"/>
    <property type="match status" value="1"/>
</dbReference>
<organism evidence="2 3">
    <name type="scientific">Limnoraphis robusta CS-951</name>
    <dbReference type="NCBI Taxonomy" id="1637645"/>
    <lineage>
        <taxon>Bacteria</taxon>
        <taxon>Bacillati</taxon>
        <taxon>Cyanobacteriota</taxon>
        <taxon>Cyanophyceae</taxon>
        <taxon>Oscillatoriophycideae</taxon>
        <taxon>Oscillatoriales</taxon>
        <taxon>Sirenicapillariaceae</taxon>
        <taxon>Limnoraphis</taxon>
    </lineage>
</organism>
<keyword evidence="1" id="KW-0472">Membrane</keyword>
<reference evidence="2 3" key="1">
    <citation type="submission" date="2015-06" db="EMBL/GenBank/DDBJ databases">
        <title>Draft genome assembly of filamentous brackish cyanobacterium Limnoraphis robusta strain CS-951.</title>
        <authorList>
            <person name="Willis A."/>
            <person name="Parks M."/>
            <person name="Burford M.A."/>
        </authorList>
    </citation>
    <scope>NUCLEOTIDE SEQUENCE [LARGE SCALE GENOMIC DNA]</scope>
    <source>
        <strain evidence="2 3">CS-951</strain>
    </source>
</reference>
<dbReference type="EMBL" id="LATL02000252">
    <property type="protein sequence ID" value="KKD39402.1"/>
    <property type="molecule type" value="Genomic_DNA"/>
</dbReference>
<keyword evidence="1" id="KW-0812">Transmembrane</keyword>
<keyword evidence="1" id="KW-1133">Transmembrane helix</keyword>
<dbReference type="RefSeq" id="WP_046277137.1">
    <property type="nucleotide sequence ID" value="NZ_LATL02000252.1"/>
</dbReference>
<comment type="caution">
    <text evidence="2">The sequence shown here is derived from an EMBL/GenBank/DDBJ whole genome shotgun (WGS) entry which is preliminary data.</text>
</comment>
<gene>
    <name evidence="2" type="ORF">WN50_03605</name>
</gene>
<dbReference type="Pfam" id="PF13385">
    <property type="entry name" value="Laminin_G_3"/>
    <property type="match status" value="1"/>
</dbReference>
<dbReference type="InterPro" id="IPR013320">
    <property type="entry name" value="ConA-like_dom_sf"/>
</dbReference>
<sequence>MTEDLQKWLLLIISAALISIGIALIVIGIVLITLVRAETSHNQTTSFALLFDGVDDYVQIQTHNTINTIGSGDFTFSAMVNGLESEQRLHPQILSNRANEQNGFLFGFHSHWRGSQNKIPFVQYNQTNWIDYPNQPNLLDNKWHHFVARKQGNNLTYFADGKIIVSFTRSILEDYNIASSQPLLIGWDRANSSATHFQGKIDEVSIWNRALSDAEIQSELLKSIQGNESGLLSYWSFNEGSGNIVKDQSGNGNDGTIFGATWTTGWASEIKNKQSSQ</sequence>
<evidence type="ECO:0000256" key="1">
    <source>
        <dbReference type="SAM" id="Phobius"/>
    </source>
</evidence>
<evidence type="ECO:0000313" key="3">
    <source>
        <dbReference type="Proteomes" id="UP000033607"/>
    </source>
</evidence>
<protein>
    <recommendedName>
        <fullName evidence="4">LamG-like jellyroll fold domain-containing protein</fullName>
    </recommendedName>
</protein>
<accession>A0A0F5YL59</accession>
<evidence type="ECO:0008006" key="4">
    <source>
        <dbReference type="Google" id="ProtNLM"/>
    </source>
</evidence>
<dbReference type="AlphaFoldDB" id="A0A0F5YL59"/>
<dbReference type="Gene3D" id="2.60.120.200">
    <property type="match status" value="1"/>
</dbReference>
<feature type="transmembrane region" description="Helical" evidence="1">
    <location>
        <begin position="9"/>
        <end position="35"/>
    </location>
</feature>
<evidence type="ECO:0000313" key="2">
    <source>
        <dbReference type="EMBL" id="KKD39402.1"/>
    </source>
</evidence>